<proteinExistence type="predicted"/>
<gene>
    <name evidence="2" type="ORF">AVDCRST_MAG93-1019</name>
</gene>
<dbReference type="AlphaFoldDB" id="A0A6J4HUP1"/>
<dbReference type="EMBL" id="CADCTR010000340">
    <property type="protein sequence ID" value="CAA9234130.1"/>
    <property type="molecule type" value="Genomic_DNA"/>
</dbReference>
<evidence type="ECO:0000256" key="1">
    <source>
        <dbReference type="SAM" id="MobiDB-lite"/>
    </source>
</evidence>
<name>A0A6J4HUP1_9CHLR</name>
<feature type="region of interest" description="Disordered" evidence="1">
    <location>
        <begin position="1"/>
        <end position="20"/>
    </location>
</feature>
<evidence type="ECO:0000313" key="2">
    <source>
        <dbReference type="EMBL" id="CAA9234130.1"/>
    </source>
</evidence>
<organism evidence="2">
    <name type="scientific">uncultured Chloroflexia bacterium</name>
    <dbReference type="NCBI Taxonomy" id="1672391"/>
    <lineage>
        <taxon>Bacteria</taxon>
        <taxon>Bacillati</taxon>
        <taxon>Chloroflexota</taxon>
        <taxon>Chloroflexia</taxon>
        <taxon>environmental samples</taxon>
    </lineage>
</organism>
<accession>A0A6J4HUP1</accession>
<sequence length="74" mass="8245">MDDSGQARLSSRSADARDVDRAEDAMMAQNGSKAFPNNNNVFGSIHENVVIMESLIDEHTRQHQCRNLGKEDNV</sequence>
<protein>
    <submittedName>
        <fullName evidence="2">Uncharacterized protein</fullName>
    </submittedName>
</protein>
<reference evidence="2" key="1">
    <citation type="submission" date="2020-02" db="EMBL/GenBank/DDBJ databases">
        <authorList>
            <person name="Meier V. D."/>
        </authorList>
    </citation>
    <scope>NUCLEOTIDE SEQUENCE</scope>
    <source>
        <strain evidence="2">AVDCRST_MAG93</strain>
    </source>
</reference>